<keyword evidence="8" id="KW-0642">Proline metabolism</keyword>
<keyword evidence="5" id="KW-0547">Nucleotide-binding</keyword>
<dbReference type="Gene3D" id="3.20.20.220">
    <property type="match status" value="1"/>
</dbReference>
<dbReference type="InterPro" id="IPR015659">
    <property type="entry name" value="Proline_oxidase"/>
</dbReference>
<evidence type="ECO:0000256" key="6">
    <source>
        <dbReference type="ARBA" id="ARBA00022827"/>
    </source>
</evidence>
<name>A0ABS3N4V9_9BACI</name>
<keyword evidence="4" id="KW-0285">Flavoprotein</keyword>
<dbReference type="EMBL" id="JAGDEL010000013">
    <property type="protein sequence ID" value="MBO1513282.1"/>
    <property type="molecule type" value="Genomic_DNA"/>
</dbReference>
<protein>
    <recommendedName>
        <fullName evidence="3">proline dehydrogenase</fullName>
        <ecNumber evidence="3">1.5.5.2</ecNumber>
    </recommendedName>
</protein>
<evidence type="ECO:0000256" key="8">
    <source>
        <dbReference type="ARBA" id="ARBA00023062"/>
    </source>
</evidence>
<sequence length="344" mass="40012">MIQIFVFPIHCYKLFTIVKLSVRKHYETLIHLYPLGVYAVQVLTKDFFLYLSKNKALNRAAQNWGGNIAAGKIVGGLDFPSSIKFIKELNEEGLSVTVDHLGEFVTSYEIARERTDECIQTIENIAVQGLDSQVSLKMTSLGLDIDEKLVYENMTRILDTAEKHKIMVTIDMEDEQRCQKTLDIFKDFKQRYTHISTVLQAYLYRTEDDMKDLNQYKPFLRLVKGAYKESAKVAFPDKADVDENYKKIIKMHLLNGNYTAIATHDDAMIDYTKKLVKEHQIPTTQFEFQMLYGMRTVTQKELVKEGYKMRVYVPYGNDWYGYFMRRLAERPSNIAFALKGMTQK</sequence>
<evidence type="ECO:0000256" key="1">
    <source>
        <dbReference type="ARBA" id="ARBA00001974"/>
    </source>
</evidence>
<feature type="domain" description="Proline dehydrogenase" evidence="10">
    <location>
        <begin position="84"/>
        <end position="333"/>
    </location>
</feature>
<comment type="cofactor">
    <cofactor evidence="1">
        <name>FAD</name>
        <dbReference type="ChEBI" id="CHEBI:57692"/>
    </cofactor>
</comment>
<dbReference type="Proteomes" id="UP000663981">
    <property type="component" value="Unassembled WGS sequence"/>
</dbReference>
<dbReference type="SUPFAM" id="SSF51730">
    <property type="entry name" value="FAD-linked oxidoreductase"/>
    <property type="match status" value="1"/>
</dbReference>
<dbReference type="Pfam" id="PF01619">
    <property type="entry name" value="Pro_dh"/>
    <property type="match status" value="1"/>
</dbReference>
<accession>A0ABS3N4V9</accession>
<evidence type="ECO:0000259" key="10">
    <source>
        <dbReference type="Pfam" id="PF01619"/>
    </source>
</evidence>
<evidence type="ECO:0000313" key="12">
    <source>
        <dbReference type="Proteomes" id="UP000663981"/>
    </source>
</evidence>
<keyword evidence="6" id="KW-0274">FAD</keyword>
<evidence type="ECO:0000256" key="3">
    <source>
        <dbReference type="ARBA" id="ARBA00012695"/>
    </source>
</evidence>
<dbReference type="PIRSF" id="PIRSF000196">
    <property type="entry name" value="Pro_dehydrog"/>
    <property type="match status" value="1"/>
</dbReference>
<evidence type="ECO:0000256" key="5">
    <source>
        <dbReference type="ARBA" id="ARBA00022741"/>
    </source>
</evidence>
<reference evidence="11 12" key="1">
    <citation type="submission" date="2021-03" db="EMBL/GenBank/DDBJ databases">
        <title>Whole genome sequence of Metabacillus bambusae BG109.</title>
        <authorList>
            <person name="Jeong J.W."/>
        </authorList>
    </citation>
    <scope>NUCLEOTIDE SEQUENCE [LARGE SCALE GENOMIC DNA]</scope>
    <source>
        <strain evidence="11 12">BG109</strain>
    </source>
</reference>
<evidence type="ECO:0000256" key="9">
    <source>
        <dbReference type="ARBA" id="ARBA00048779"/>
    </source>
</evidence>
<dbReference type="InterPro" id="IPR002872">
    <property type="entry name" value="Proline_DH_dom"/>
</dbReference>
<dbReference type="PANTHER" id="PTHR13914">
    <property type="entry name" value="PROLINE OXIDASE"/>
    <property type="match status" value="1"/>
</dbReference>
<evidence type="ECO:0000313" key="11">
    <source>
        <dbReference type="EMBL" id="MBO1513282.1"/>
    </source>
</evidence>
<proteinExistence type="predicted"/>
<dbReference type="InterPro" id="IPR029041">
    <property type="entry name" value="FAD-linked_oxidoreductase-like"/>
</dbReference>
<comment type="pathway">
    <text evidence="2">Amino-acid degradation; L-proline degradation into L-glutamate; L-glutamate from L-proline: step 1/2.</text>
</comment>
<comment type="catalytic activity">
    <reaction evidence="9">
        <text>L-proline + a quinone = (S)-1-pyrroline-5-carboxylate + a quinol + H(+)</text>
        <dbReference type="Rhea" id="RHEA:23784"/>
        <dbReference type="ChEBI" id="CHEBI:15378"/>
        <dbReference type="ChEBI" id="CHEBI:17388"/>
        <dbReference type="ChEBI" id="CHEBI:24646"/>
        <dbReference type="ChEBI" id="CHEBI:60039"/>
        <dbReference type="ChEBI" id="CHEBI:132124"/>
        <dbReference type="EC" id="1.5.5.2"/>
    </reaction>
</comment>
<evidence type="ECO:0000256" key="7">
    <source>
        <dbReference type="ARBA" id="ARBA00023002"/>
    </source>
</evidence>
<evidence type="ECO:0000256" key="2">
    <source>
        <dbReference type="ARBA" id="ARBA00004739"/>
    </source>
</evidence>
<keyword evidence="7" id="KW-0560">Oxidoreductase</keyword>
<keyword evidence="12" id="KW-1185">Reference proteome</keyword>
<dbReference type="PANTHER" id="PTHR13914:SF0">
    <property type="entry name" value="PROLINE DEHYDROGENASE 1, MITOCHONDRIAL"/>
    <property type="match status" value="1"/>
</dbReference>
<organism evidence="11 12">
    <name type="scientific">Metabacillus bambusae</name>
    <dbReference type="NCBI Taxonomy" id="2795218"/>
    <lineage>
        <taxon>Bacteria</taxon>
        <taxon>Bacillati</taxon>
        <taxon>Bacillota</taxon>
        <taxon>Bacilli</taxon>
        <taxon>Bacillales</taxon>
        <taxon>Bacillaceae</taxon>
        <taxon>Metabacillus</taxon>
    </lineage>
</organism>
<dbReference type="InterPro" id="IPR008219">
    <property type="entry name" value="PRODH_bac_arc"/>
</dbReference>
<comment type="caution">
    <text evidence="11">The sequence shown here is derived from an EMBL/GenBank/DDBJ whole genome shotgun (WGS) entry which is preliminary data.</text>
</comment>
<evidence type="ECO:0000256" key="4">
    <source>
        <dbReference type="ARBA" id="ARBA00022630"/>
    </source>
</evidence>
<dbReference type="EC" id="1.5.5.2" evidence="3"/>
<gene>
    <name evidence="11" type="ORF">I7822_16655</name>
</gene>